<reference evidence="1" key="1">
    <citation type="journal article" date="2014" name="Front. Microbiol.">
        <title>High frequency of phylogenetically diverse reductive dehalogenase-homologous genes in deep subseafloor sedimentary metagenomes.</title>
        <authorList>
            <person name="Kawai M."/>
            <person name="Futagami T."/>
            <person name="Toyoda A."/>
            <person name="Takaki Y."/>
            <person name="Nishi S."/>
            <person name="Hori S."/>
            <person name="Arai W."/>
            <person name="Tsubouchi T."/>
            <person name="Morono Y."/>
            <person name="Uchiyama I."/>
            <person name="Ito T."/>
            <person name="Fujiyama A."/>
            <person name="Inagaki F."/>
            <person name="Takami H."/>
        </authorList>
    </citation>
    <scope>NUCLEOTIDE SEQUENCE</scope>
    <source>
        <strain evidence="1">Expedition CK06-06</strain>
    </source>
</reference>
<dbReference type="EMBL" id="BARS01026889">
    <property type="protein sequence ID" value="GAG05657.1"/>
    <property type="molecule type" value="Genomic_DNA"/>
</dbReference>
<accession>X0V2L6</accession>
<feature type="non-terminal residue" evidence="1">
    <location>
        <position position="266"/>
    </location>
</feature>
<protein>
    <submittedName>
        <fullName evidence="1">Uncharacterized protein</fullName>
    </submittedName>
</protein>
<gene>
    <name evidence="1" type="ORF">S01H1_42303</name>
</gene>
<proteinExistence type="predicted"/>
<sequence length="266" mass="30295">VDKALYEALPQEDQEYLSQNGVEMFNQKQGEEHQTFIQAHVQLDTGEYVSRENYDTLNAEDQAYLMQHGVAGFNERVGQVDLQNYVELDTGEYVSRTEYNKLSSEDQAYLRQYGLDKFNEKAEQLALQNFVQLDTGEHVDAQAFYGLSEEDQAYLKQYGINAFGARIQDFEYDESLANAWQEFVPASDVGYGEGQLHPYQVVDRLIEIGASDAVIYTYMQQFPEAHRGANAYRFSRRVNEILNTLAGSSDTEQFTTLTGLGYIPEG</sequence>
<evidence type="ECO:0000313" key="1">
    <source>
        <dbReference type="EMBL" id="GAG05657.1"/>
    </source>
</evidence>
<name>X0V2L6_9ZZZZ</name>
<comment type="caution">
    <text evidence="1">The sequence shown here is derived from an EMBL/GenBank/DDBJ whole genome shotgun (WGS) entry which is preliminary data.</text>
</comment>
<dbReference type="AlphaFoldDB" id="X0V2L6"/>
<organism evidence="1">
    <name type="scientific">marine sediment metagenome</name>
    <dbReference type="NCBI Taxonomy" id="412755"/>
    <lineage>
        <taxon>unclassified sequences</taxon>
        <taxon>metagenomes</taxon>
        <taxon>ecological metagenomes</taxon>
    </lineage>
</organism>
<feature type="non-terminal residue" evidence="1">
    <location>
        <position position="1"/>
    </location>
</feature>